<dbReference type="SMART" id="SM00116">
    <property type="entry name" value="CBS"/>
    <property type="match status" value="2"/>
</dbReference>
<organism evidence="4">
    <name type="scientific">Sediminibacterium sp. KACHI17</name>
    <dbReference type="NCBI Taxonomy" id="1751071"/>
    <lineage>
        <taxon>Bacteria</taxon>
        <taxon>Pseudomonadati</taxon>
        <taxon>Bacteroidota</taxon>
        <taxon>Chitinophagia</taxon>
        <taxon>Chitinophagales</taxon>
        <taxon>Chitinophagaceae</taxon>
        <taxon>Sediminibacterium</taxon>
    </lineage>
</organism>
<dbReference type="RefSeq" id="WP_353549564.1">
    <property type="nucleotide sequence ID" value="NZ_AP029612.1"/>
</dbReference>
<evidence type="ECO:0000256" key="2">
    <source>
        <dbReference type="PROSITE-ProRule" id="PRU00703"/>
    </source>
</evidence>
<dbReference type="InterPro" id="IPR000644">
    <property type="entry name" value="CBS_dom"/>
</dbReference>
<dbReference type="InterPro" id="IPR046342">
    <property type="entry name" value="CBS_dom_sf"/>
</dbReference>
<dbReference type="InterPro" id="IPR044725">
    <property type="entry name" value="CBSX3_CBS_dom"/>
</dbReference>
<evidence type="ECO:0000259" key="3">
    <source>
        <dbReference type="PROSITE" id="PS51371"/>
    </source>
</evidence>
<dbReference type="SUPFAM" id="SSF54631">
    <property type="entry name" value="CBS-domain pair"/>
    <property type="match status" value="1"/>
</dbReference>
<dbReference type="PANTHER" id="PTHR43080:SF2">
    <property type="entry name" value="CBS DOMAIN-CONTAINING PROTEIN"/>
    <property type="match status" value="1"/>
</dbReference>
<evidence type="ECO:0000313" key="4">
    <source>
        <dbReference type="EMBL" id="BFG69232.1"/>
    </source>
</evidence>
<dbReference type="Gene3D" id="3.10.580.10">
    <property type="entry name" value="CBS-domain"/>
    <property type="match status" value="1"/>
</dbReference>
<feature type="domain" description="CBS" evidence="3">
    <location>
        <begin position="76"/>
        <end position="132"/>
    </location>
</feature>
<name>A0AAT9GF37_9BACT</name>
<feature type="domain" description="CBS" evidence="3">
    <location>
        <begin position="8"/>
        <end position="68"/>
    </location>
</feature>
<reference evidence="4" key="1">
    <citation type="submission" date="2024-02" db="EMBL/GenBank/DDBJ databases">
        <title>Sediminibacterium planktonica sp. nov. and Sediminibacterium longus sp. nov., isolated from surface lake and river water.</title>
        <authorList>
            <person name="Watanabe K."/>
            <person name="Takemine S."/>
            <person name="Ishii Y."/>
            <person name="Ogata Y."/>
            <person name="Shindo C."/>
            <person name="Suda W."/>
        </authorList>
    </citation>
    <scope>NUCLEOTIDE SEQUENCE</scope>
    <source>
        <strain evidence="4">KACHI17</strain>
    </source>
</reference>
<sequence>MRKVSNVLQRKGNRVTTVPPEMTVIDALKLMAEQNIGSVVVMKEGKFAGIMTERDYSRKVILKGRHSSETKVGEIMTTDFPYVAMNDTVESCMQLMTSHRLRYLPVIEDEQLVGIISINDLVTETILTQAETINQLQSYIQS</sequence>
<proteinExistence type="predicted"/>
<dbReference type="InterPro" id="IPR051257">
    <property type="entry name" value="Diverse_CBS-Domain"/>
</dbReference>
<dbReference type="AlphaFoldDB" id="A0AAT9GF37"/>
<accession>A0AAT9GF37</accession>
<evidence type="ECO:0000256" key="1">
    <source>
        <dbReference type="ARBA" id="ARBA00023122"/>
    </source>
</evidence>
<dbReference type="EMBL" id="AP029612">
    <property type="protein sequence ID" value="BFG69232.1"/>
    <property type="molecule type" value="Genomic_DNA"/>
</dbReference>
<protein>
    <submittedName>
        <fullName evidence="4">CBS domain-containing protein</fullName>
    </submittedName>
</protein>
<gene>
    <name evidence="4" type="ORF">KACHI17_01130</name>
</gene>
<dbReference type="PANTHER" id="PTHR43080">
    <property type="entry name" value="CBS DOMAIN-CONTAINING PROTEIN CBSX3, MITOCHONDRIAL"/>
    <property type="match status" value="1"/>
</dbReference>
<dbReference type="CDD" id="cd04623">
    <property type="entry name" value="CBS_pair_bac_euk"/>
    <property type="match status" value="1"/>
</dbReference>
<dbReference type="PROSITE" id="PS51371">
    <property type="entry name" value="CBS"/>
    <property type="match status" value="2"/>
</dbReference>
<keyword evidence="1 2" id="KW-0129">CBS domain</keyword>
<dbReference type="Pfam" id="PF00571">
    <property type="entry name" value="CBS"/>
    <property type="match status" value="2"/>
</dbReference>